<evidence type="ECO:0000256" key="6">
    <source>
        <dbReference type="SAM" id="MobiDB-lite"/>
    </source>
</evidence>
<dbReference type="PANTHER" id="PTHR23513">
    <property type="entry name" value="INTEGRAL MEMBRANE EFFLUX PROTEIN-RELATED"/>
    <property type="match status" value="1"/>
</dbReference>
<dbReference type="HOGENOM" id="CLU_034180_13_0_11"/>
<evidence type="ECO:0000256" key="3">
    <source>
        <dbReference type="ARBA" id="ARBA00022692"/>
    </source>
</evidence>
<dbReference type="Proteomes" id="UP000034034">
    <property type="component" value="Chromosome"/>
</dbReference>
<evidence type="ECO:0000313" key="9">
    <source>
        <dbReference type="EMBL" id="AKG43241.1"/>
    </source>
</evidence>
<dbReference type="CDD" id="cd06173">
    <property type="entry name" value="MFS_MefA_like"/>
    <property type="match status" value="1"/>
</dbReference>
<feature type="transmembrane region" description="Helical" evidence="7">
    <location>
        <begin position="272"/>
        <end position="297"/>
    </location>
</feature>
<dbReference type="PROSITE" id="PS50850">
    <property type="entry name" value="MFS"/>
    <property type="match status" value="1"/>
</dbReference>
<dbReference type="SUPFAM" id="SSF103473">
    <property type="entry name" value="MFS general substrate transporter"/>
    <property type="match status" value="1"/>
</dbReference>
<keyword evidence="4 7" id="KW-1133">Transmembrane helix</keyword>
<dbReference type="EMBL" id="CP009922">
    <property type="protein sequence ID" value="AKG43241.1"/>
    <property type="molecule type" value="Genomic_DNA"/>
</dbReference>
<keyword evidence="5 7" id="KW-0472">Membrane</keyword>
<feature type="transmembrane region" description="Helical" evidence="7">
    <location>
        <begin position="372"/>
        <end position="396"/>
    </location>
</feature>
<evidence type="ECO:0000259" key="8">
    <source>
        <dbReference type="PROSITE" id="PS50850"/>
    </source>
</evidence>
<feature type="transmembrane region" description="Helical" evidence="7">
    <location>
        <begin position="59"/>
        <end position="84"/>
    </location>
</feature>
<evidence type="ECO:0000256" key="5">
    <source>
        <dbReference type="ARBA" id="ARBA00023136"/>
    </source>
</evidence>
<evidence type="ECO:0000313" key="10">
    <source>
        <dbReference type="Proteomes" id="UP000034034"/>
    </source>
</evidence>
<feature type="transmembrane region" description="Helical" evidence="7">
    <location>
        <begin position="402"/>
        <end position="420"/>
    </location>
</feature>
<feature type="transmembrane region" description="Helical" evidence="7">
    <location>
        <begin position="309"/>
        <end position="325"/>
    </location>
</feature>
<feature type="transmembrane region" description="Helical" evidence="7">
    <location>
        <begin position="331"/>
        <end position="351"/>
    </location>
</feature>
<feature type="domain" description="Major facilitator superfamily (MFS) profile" evidence="8">
    <location>
        <begin position="241"/>
        <end position="431"/>
    </location>
</feature>
<gene>
    <name evidence="9" type="ORF">SXIM_18570</name>
</gene>
<dbReference type="InterPro" id="IPR036259">
    <property type="entry name" value="MFS_trans_sf"/>
</dbReference>
<reference evidence="9" key="1">
    <citation type="submission" date="2019-08" db="EMBL/GenBank/DDBJ databases">
        <title>Complete genome sequence of a mangrove-derived Streptomyces xiamenensis.</title>
        <authorList>
            <person name="Xu J."/>
        </authorList>
    </citation>
    <scope>NUCLEOTIDE SEQUENCE</scope>
    <source>
        <strain evidence="9">318</strain>
    </source>
</reference>
<dbReference type="Pfam" id="PF07690">
    <property type="entry name" value="MFS_1"/>
    <property type="match status" value="1"/>
</dbReference>
<dbReference type="GO" id="GO:0022857">
    <property type="term" value="F:transmembrane transporter activity"/>
    <property type="evidence" value="ECO:0007669"/>
    <property type="project" value="InterPro"/>
</dbReference>
<dbReference type="PATRIC" id="fig|408015.6.peg.1889"/>
<name>A0A0F7CNN9_9ACTN</name>
<dbReference type="STRING" id="408015.SXIM_18570"/>
<protein>
    <submittedName>
        <fullName evidence="9">Mfs transporter</fullName>
    </submittedName>
</protein>
<accession>A0A0F7CNN9</accession>
<evidence type="ECO:0000256" key="1">
    <source>
        <dbReference type="ARBA" id="ARBA00004651"/>
    </source>
</evidence>
<dbReference type="PANTHER" id="PTHR23513:SF6">
    <property type="entry name" value="MAJOR FACILITATOR SUPERFAMILY ASSOCIATED DOMAIN-CONTAINING PROTEIN"/>
    <property type="match status" value="1"/>
</dbReference>
<dbReference type="Gene3D" id="1.20.1250.20">
    <property type="entry name" value="MFS general substrate transporter like domains"/>
    <property type="match status" value="1"/>
</dbReference>
<evidence type="ECO:0000256" key="2">
    <source>
        <dbReference type="ARBA" id="ARBA00022475"/>
    </source>
</evidence>
<dbReference type="AlphaFoldDB" id="A0A0F7CNN9"/>
<dbReference type="InterPro" id="IPR011701">
    <property type="entry name" value="MFS"/>
</dbReference>
<sequence>MTDSLSTPAPARDPSADGRPTPPGRGFPRLWAASTASNLGDGITMIAFPWLATTLTGDAFAIAAMGVALRLPWLLFSLPAGVLADRLDRRWVMVTMNAARALVICVLAVLVALDAHSLPVLYACALALGFAEVMVDNTAQVILPAVVGRDGLETANGRLMSTQIVTDDFVGRPLGGLLLGVSLALPFAFGAGAAALAAVLLLTLRGTYRAAAPAAPAGGASRRSMRAEIAEGVRWLWAHPLLRPLALSLALMNMTSAAVMAIYVLYAREVLGVGALGFALLTAVTGAGGLLGGLLAYRVSRRMGRARSLMLLLMIEVVAYGVGALSSSAHLVGAAVSITGFGAVLWNVITVSLRQSLIPDHLLGRVNSVYRLLGWGAMPLGMALSGGLVSVVEHLIGREAGLRTPFVLAVVVILGVMVYVRRHFTPRTLPG</sequence>
<dbReference type="RefSeq" id="WP_053116144.1">
    <property type="nucleotide sequence ID" value="NZ_CP009922.3"/>
</dbReference>
<keyword evidence="2" id="KW-1003">Cell membrane</keyword>
<keyword evidence="10" id="KW-1185">Reference proteome</keyword>
<comment type="subcellular location">
    <subcellularLocation>
        <location evidence="1">Cell membrane</location>
        <topology evidence="1">Multi-pass membrane protein</topology>
    </subcellularLocation>
</comment>
<keyword evidence="3 7" id="KW-0812">Transmembrane</keyword>
<dbReference type="KEGG" id="sxi:SXIM_18570"/>
<evidence type="ECO:0000256" key="4">
    <source>
        <dbReference type="ARBA" id="ARBA00022989"/>
    </source>
</evidence>
<proteinExistence type="predicted"/>
<feature type="transmembrane region" description="Helical" evidence="7">
    <location>
        <begin position="245"/>
        <end position="266"/>
    </location>
</feature>
<dbReference type="GO" id="GO:0005886">
    <property type="term" value="C:plasma membrane"/>
    <property type="evidence" value="ECO:0007669"/>
    <property type="project" value="UniProtKB-SubCell"/>
</dbReference>
<evidence type="ECO:0000256" key="7">
    <source>
        <dbReference type="SAM" id="Phobius"/>
    </source>
</evidence>
<organism evidence="9 10">
    <name type="scientific">Streptomyces xiamenensis</name>
    <dbReference type="NCBI Taxonomy" id="408015"/>
    <lineage>
        <taxon>Bacteria</taxon>
        <taxon>Bacillati</taxon>
        <taxon>Actinomycetota</taxon>
        <taxon>Actinomycetes</taxon>
        <taxon>Kitasatosporales</taxon>
        <taxon>Streptomycetaceae</taxon>
        <taxon>Streptomyces</taxon>
    </lineage>
</organism>
<feature type="transmembrane region" description="Helical" evidence="7">
    <location>
        <begin position="91"/>
        <end position="113"/>
    </location>
</feature>
<feature type="region of interest" description="Disordered" evidence="6">
    <location>
        <begin position="1"/>
        <end position="25"/>
    </location>
</feature>
<feature type="transmembrane region" description="Helical" evidence="7">
    <location>
        <begin position="177"/>
        <end position="202"/>
    </location>
</feature>
<dbReference type="InterPro" id="IPR020846">
    <property type="entry name" value="MFS_dom"/>
</dbReference>